<comment type="caution">
    <text evidence="1">The sequence shown here is derived from an EMBL/GenBank/DDBJ whole genome shotgun (WGS) entry which is preliminary data.</text>
</comment>
<accession>A0A2P5AZ18</accession>
<evidence type="ECO:0000313" key="1">
    <source>
        <dbReference type="EMBL" id="PON41736.1"/>
    </source>
</evidence>
<organism evidence="1 2">
    <name type="scientific">Parasponia andersonii</name>
    <name type="common">Sponia andersonii</name>
    <dbReference type="NCBI Taxonomy" id="3476"/>
    <lineage>
        <taxon>Eukaryota</taxon>
        <taxon>Viridiplantae</taxon>
        <taxon>Streptophyta</taxon>
        <taxon>Embryophyta</taxon>
        <taxon>Tracheophyta</taxon>
        <taxon>Spermatophyta</taxon>
        <taxon>Magnoliopsida</taxon>
        <taxon>eudicotyledons</taxon>
        <taxon>Gunneridae</taxon>
        <taxon>Pentapetalae</taxon>
        <taxon>rosids</taxon>
        <taxon>fabids</taxon>
        <taxon>Rosales</taxon>
        <taxon>Cannabaceae</taxon>
        <taxon>Parasponia</taxon>
    </lineage>
</organism>
<dbReference type="Proteomes" id="UP000237105">
    <property type="component" value="Unassembled WGS sequence"/>
</dbReference>
<evidence type="ECO:0000313" key="2">
    <source>
        <dbReference type="Proteomes" id="UP000237105"/>
    </source>
</evidence>
<dbReference type="AlphaFoldDB" id="A0A2P5AZ18"/>
<proteinExistence type="predicted"/>
<keyword evidence="2" id="KW-1185">Reference proteome</keyword>
<dbReference type="EMBL" id="JXTB01000408">
    <property type="protein sequence ID" value="PON41736.1"/>
    <property type="molecule type" value="Genomic_DNA"/>
</dbReference>
<gene>
    <name evidence="1" type="ORF">PanWU01x14_287060</name>
</gene>
<name>A0A2P5AZ18_PARAD</name>
<protein>
    <submittedName>
        <fullName evidence="1">Uncharacterized protein</fullName>
    </submittedName>
</protein>
<reference evidence="2" key="1">
    <citation type="submission" date="2016-06" db="EMBL/GenBank/DDBJ databases">
        <title>Parallel loss of symbiosis genes in relatives of nitrogen-fixing non-legume Parasponia.</title>
        <authorList>
            <person name="Van Velzen R."/>
            <person name="Holmer R."/>
            <person name="Bu F."/>
            <person name="Rutten L."/>
            <person name="Van Zeijl A."/>
            <person name="Liu W."/>
            <person name="Santuari L."/>
            <person name="Cao Q."/>
            <person name="Sharma T."/>
            <person name="Shen D."/>
            <person name="Roswanjaya Y."/>
            <person name="Wardhani T."/>
            <person name="Kalhor M.S."/>
            <person name="Jansen J."/>
            <person name="Van den Hoogen J."/>
            <person name="Gungor B."/>
            <person name="Hartog M."/>
            <person name="Hontelez J."/>
            <person name="Verver J."/>
            <person name="Yang W.-C."/>
            <person name="Schijlen E."/>
            <person name="Repin R."/>
            <person name="Schilthuizen M."/>
            <person name="Schranz E."/>
            <person name="Heidstra R."/>
            <person name="Miyata K."/>
            <person name="Fedorova E."/>
            <person name="Kohlen W."/>
            <person name="Bisseling T."/>
            <person name="Smit S."/>
            <person name="Geurts R."/>
        </authorList>
    </citation>
    <scope>NUCLEOTIDE SEQUENCE [LARGE SCALE GENOMIC DNA]</scope>
    <source>
        <strain evidence="2">cv. WU1-14</strain>
    </source>
</reference>
<sequence length="37" mass="4166">MFLLSFAASPIKMKNDKMKVMYAVSKMANATVEKIID</sequence>